<feature type="domain" description="Gamma-glutamylcyclotransferase AIG2-like" evidence="2">
    <location>
        <begin position="7"/>
        <end position="112"/>
    </location>
</feature>
<evidence type="ECO:0000256" key="1">
    <source>
        <dbReference type="ARBA" id="ARBA00023239"/>
    </source>
</evidence>
<evidence type="ECO:0000313" key="3">
    <source>
        <dbReference type="EMBL" id="DAF59274.1"/>
    </source>
</evidence>
<reference evidence="3" key="1">
    <citation type="journal article" date="2021" name="Proc. Natl. Acad. Sci. U.S.A.">
        <title>A Catalog of Tens of Thousands of Viruses from Human Metagenomes Reveals Hidden Associations with Chronic Diseases.</title>
        <authorList>
            <person name="Tisza M.J."/>
            <person name="Buck C.B."/>
        </authorList>
    </citation>
    <scope>NUCLEOTIDE SEQUENCE</scope>
    <source>
        <strain evidence="3">Ctj6w2</strain>
    </source>
</reference>
<dbReference type="InterPro" id="IPR009288">
    <property type="entry name" value="AIG2-like_dom"/>
</dbReference>
<evidence type="ECO:0000259" key="2">
    <source>
        <dbReference type="Pfam" id="PF06094"/>
    </source>
</evidence>
<dbReference type="Gene3D" id="3.10.490.10">
    <property type="entry name" value="Gamma-glutamyl cyclotransferase-like"/>
    <property type="match status" value="1"/>
</dbReference>
<protein>
    <recommendedName>
        <fullName evidence="2">Gamma-glutamylcyclotransferase AIG2-like domain-containing protein</fullName>
    </recommendedName>
</protein>
<proteinExistence type="predicted"/>
<keyword evidence="1" id="KW-0456">Lyase</keyword>
<dbReference type="InterPro" id="IPR017939">
    <property type="entry name" value="G-Glutamylcylcotransferase"/>
</dbReference>
<dbReference type="EMBL" id="BK032767">
    <property type="protein sequence ID" value="DAF59274.1"/>
    <property type="molecule type" value="Genomic_DNA"/>
</dbReference>
<dbReference type="CDD" id="cd06661">
    <property type="entry name" value="GGCT_like"/>
    <property type="match status" value="1"/>
</dbReference>
<dbReference type="PANTHER" id="PTHR12935">
    <property type="entry name" value="GAMMA-GLUTAMYLCYCLOTRANSFERASE"/>
    <property type="match status" value="1"/>
</dbReference>
<dbReference type="InterPro" id="IPR013024">
    <property type="entry name" value="GGCT-like"/>
</dbReference>
<dbReference type="GO" id="GO:0003839">
    <property type="term" value="F:gamma-glutamylcyclotransferase activity"/>
    <property type="evidence" value="ECO:0007669"/>
    <property type="project" value="InterPro"/>
</dbReference>
<name>A0A8S5T935_9CAUD</name>
<dbReference type="PANTHER" id="PTHR12935:SF0">
    <property type="entry name" value="GAMMA-GLUTAMYLCYCLOTRANSFERASE"/>
    <property type="match status" value="1"/>
</dbReference>
<dbReference type="SUPFAM" id="SSF110857">
    <property type="entry name" value="Gamma-glutamyl cyclotransferase-like"/>
    <property type="match status" value="1"/>
</dbReference>
<sequence>MKKTYYLAYGSNLNERQMKRRCPDATKVGTSFIDGYRLMFKGSKTGAYLTIEKAKGHKVPVGVWLVSGQDLASLDVYEGYPSFYYRKWVNIPFENKNATQGKINALVYIMHEDRKLACPTKFYVDTCLEGYEDFGFDKRYLLEALKFSLEVNDEDKR</sequence>
<organism evidence="3">
    <name type="scientific">Siphoviridae sp. ctj6w2</name>
    <dbReference type="NCBI Taxonomy" id="2827919"/>
    <lineage>
        <taxon>Viruses</taxon>
        <taxon>Duplodnaviria</taxon>
        <taxon>Heunggongvirae</taxon>
        <taxon>Uroviricota</taxon>
        <taxon>Caudoviricetes</taxon>
    </lineage>
</organism>
<dbReference type="Pfam" id="PF06094">
    <property type="entry name" value="GGACT"/>
    <property type="match status" value="1"/>
</dbReference>
<dbReference type="InterPro" id="IPR036568">
    <property type="entry name" value="GGCT-like_sf"/>
</dbReference>
<accession>A0A8S5T935</accession>